<dbReference type="AlphaFoldDB" id="A0A7R7IBQ7"/>
<evidence type="ECO:0000313" key="1">
    <source>
        <dbReference type="EMBL" id="BCN29046.1"/>
    </source>
</evidence>
<reference evidence="1 2" key="1">
    <citation type="submission" date="2020-11" db="EMBL/GenBank/DDBJ databases">
        <title>Draft genome sequencing of a Lachnospiraceae strain isolated from anoxic soil subjected to BSD treatment.</title>
        <authorList>
            <person name="Uek A."/>
            <person name="Tonouchi A."/>
        </authorList>
    </citation>
    <scope>NUCLEOTIDE SEQUENCE [LARGE SCALE GENOMIC DNA]</scope>
    <source>
        <strain evidence="1 2">TB5</strain>
    </source>
</reference>
<accession>A0A7R7IBQ7</accession>
<sequence length="341" mass="40546">MSNIIVEVNPQIELMNSILYTSNHGDLIHNSMGFNPMTDIETNYTRTIKEYFHPYREREIYSFIENLTLKGFFLGRPMELMCSVDEPPLLKHNYDISQLCRQLCGGEESINLLLNLLRKFSKEIDYMKFFEIAKSYYSDQVAAVQKHINKYPFVLIMEEFFGKKQHSYHYILTNLSKGSFGIHFKNRNKLDMFSVMSLFTVSDNEEENEFYRGALSTNVTIHEFAHPIINPLTEKNIELVKKYSEGYEWLKQYKQPNFQSGYGDWDECVNEYIVRAVAIYLAKKLGEKEYGNKHLKYDMKMGYRYLPALLDKFQYYEKHRDIYKMIDDFYSELVEVFAERV</sequence>
<dbReference type="RefSeq" id="WP_271714345.1">
    <property type="nucleotide sequence ID" value="NZ_AP024169.1"/>
</dbReference>
<dbReference type="InterPro" id="IPR032560">
    <property type="entry name" value="DUF4932"/>
</dbReference>
<dbReference type="Proteomes" id="UP000595897">
    <property type="component" value="Chromosome"/>
</dbReference>
<organism evidence="1 2">
    <name type="scientific">Anaeromicropila herbilytica</name>
    <dbReference type="NCBI Taxonomy" id="2785025"/>
    <lineage>
        <taxon>Bacteria</taxon>
        <taxon>Bacillati</taxon>
        <taxon>Bacillota</taxon>
        <taxon>Clostridia</taxon>
        <taxon>Lachnospirales</taxon>
        <taxon>Lachnospiraceae</taxon>
        <taxon>Anaeromicropila</taxon>
    </lineage>
</organism>
<keyword evidence="2" id="KW-1185">Reference proteome</keyword>
<evidence type="ECO:0000313" key="2">
    <source>
        <dbReference type="Proteomes" id="UP000595897"/>
    </source>
</evidence>
<proteinExistence type="predicted"/>
<dbReference type="EMBL" id="AP024169">
    <property type="protein sequence ID" value="BCN29046.1"/>
    <property type="molecule type" value="Genomic_DNA"/>
</dbReference>
<name>A0A7R7IBQ7_9FIRM</name>
<dbReference type="Pfam" id="PF16286">
    <property type="entry name" value="DUF4932"/>
    <property type="match status" value="1"/>
</dbReference>
<dbReference type="KEGG" id="ahb:bsdtb5_03410"/>
<gene>
    <name evidence="1" type="ORF">bsdtb5_03410</name>
</gene>
<evidence type="ECO:0008006" key="3">
    <source>
        <dbReference type="Google" id="ProtNLM"/>
    </source>
</evidence>
<protein>
    <recommendedName>
        <fullName evidence="3">DUF4932 domain-containing protein</fullName>
    </recommendedName>
</protein>